<dbReference type="SUPFAM" id="SSF51735">
    <property type="entry name" value="NAD(P)-binding Rossmann-fold domains"/>
    <property type="match status" value="1"/>
</dbReference>
<dbReference type="InterPro" id="IPR001509">
    <property type="entry name" value="Epimerase_deHydtase"/>
</dbReference>
<organism evidence="2 3">
    <name type="scientific">Kaistia geumhonensis</name>
    <dbReference type="NCBI Taxonomy" id="410839"/>
    <lineage>
        <taxon>Bacteria</taxon>
        <taxon>Pseudomonadati</taxon>
        <taxon>Pseudomonadota</taxon>
        <taxon>Alphaproteobacteria</taxon>
        <taxon>Hyphomicrobiales</taxon>
        <taxon>Kaistiaceae</taxon>
        <taxon>Kaistia</taxon>
    </lineage>
</organism>
<gene>
    <name evidence="2" type="ORF">QO015_001897</name>
</gene>
<reference evidence="2 3" key="1">
    <citation type="submission" date="2023-07" db="EMBL/GenBank/DDBJ databases">
        <title>Genomic Encyclopedia of Type Strains, Phase IV (KMG-IV): sequencing the most valuable type-strain genomes for metagenomic binning, comparative biology and taxonomic classification.</title>
        <authorList>
            <person name="Goeker M."/>
        </authorList>
    </citation>
    <scope>NUCLEOTIDE SEQUENCE [LARGE SCALE GENOMIC DNA]</scope>
    <source>
        <strain evidence="2 3">B1-1</strain>
    </source>
</reference>
<dbReference type="Pfam" id="PF01370">
    <property type="entry name" value="Epimerase"/>
    <property type="match status" value="1"/>
</dbReference>
<dbReference type="Gene3D" id="3.40.50.720">
    <property type="entry name" value="NAD(P)-binding Rossmann-like Domain"/>
    <property type="match status" value="1"/>
</dbReference>
<keyword evidence="3" id="KW-1185">Reference proteome</keyword>
<evidence type="ECO:0000313" key="2">
    <source>
        <dbReference type="EMBL" id="MDQ0516284.1"/>
    </source>
</evidence>
<accession>A0ABU0M5P0</accession>
<dbReference type="InterPro" id="IPR050177">
    <property type="entry name" value="Lipid_A_modif_metabolic_enz"/>
</dbReference>
<dbReference type="EMBL" id="JAUSWJ010000001">
    <property type="protein sequence ID" value="MDQ0516284.1"/>
    <property type="molecule type" value="Genomic_DNA"/>
</dbReference>
<proteinExistence type="predicted"/>
<protein>
    <submittedName>
        <fullName evidence="2">Nucleoside-diphosphate-sugar epimerase</fullName>
    </submittedName>
</protein>
<dbReference type="RefSeq" id="WP_266279800.1">
    <property type="nucleotide sequence ID" value="NZ_JAPKNF010000001.1"/>
</dbReference>
<comment type="caution">
    <text evidence="2">The sequence shown here is derived from an EMBL/GenBank/DDBJ whole genome shotgun (WGS) entry which is preliminary data.</text>
</comment>
<evidence type="ECO:0000313" key="3">
    <source>
        <dbReference type="Proteomes" id="UP001223743"/>
    </source>
</evidence>
<dbReference type="InterPro" id="IPR036291">
    <property type="entry name" value="NAD(P)-bd_dom_sf"/>
</dbReference>
<dbReference type="Proteomes" id="UP001223743">
    <property type="component" value="Unassembled WGS sequence"/>
</dbReference>
<sequence>MAEVLILGGTGTISSHTLAALVAGGHGCTILTRGDHGPPGVAGVATVTGDRRDEAALAAALATVRPDVVIDFACFRPEEARAIARIAHGRIRHYVFVSTVDVFGFPQPSLPIAEDAPPCAANTAYAEAKQACERIFAAACDSGRFPVTIVRPTYSLGPRFVISLFEHRADRVMARMRHGRAVAVPGDGGRLIHVSDAADTGRMIAALAGRVDARGARLTVGTAGSVMTHADYCRRLAHAVGAEPRLVFVPDAALAAEPAVADGLYPALTRFDLSFAIGGHPAFDGFAYRGGIDAGIAAYAARIEAQGAFASPPPEDFEDALAARFG</sequence>
<feature type="domain" description="NAD-dependent epimerase/dehydratase" evidence="1">
    <location>
        <begin position="4"/>
        <end position="200"/>
    </location>
</feature>
<evidence type="ECO:0000259" key="1">
    <source>
        <dbReference type="Pfam" id="PF01370"/>
    </source>
</evidence>
<dbReference type="PANTHER" id="PTHR43245">
    <property type="entry name" value="BIFUNCTIONAL POLYMYXIN RESISTANCE PROTEIN ARNA"/>
    <property type="match status" value="1"/>
</dbReference>
<name>A0ABU0M5P0_9HYPH</name>